<sequence>MVIALAVAAVGVGAVALHKERKKRKLRKLSQKEQQQFQAYENAQRSQVSGRNYVQPPPQQQGPPRVQQQPGSSMRSDRSGSSRSSNAHAHAAPSQPPRASRPHPQSQRNHGNVPSTPMKPSTFRPATQRVSHDRNTQRSSRPETHRPTVDEYDPPPAYTP</sequence>
<feature type="compositionally biased region" description="Basic and acidic residues" evidence="1">
    <location>
        <begin position="130"/>
        <end position="149"/>
    </location>
</feature>
<evidence type="ECO:0000313" key="2">
    <source>
        <dbReference type="EMBL" id="CAK9436921.1"/>
    </source>
</evidence>
<reference evidence="2 3" key="1">
    <citation type="submission" date="2024-03" db="EMBL/GenBank/DDBJ databases">
        <authorList>
            <person name="Brejova B."/>
        </authorList>
    </citation>
    <scope>NUCLEOTIDE SEQUENCE [LARGE SCALE GENOMIC DNA]</scope>
    <source>
        <strain evidence="2 3">CBS 14171</strain>
    </source>
</reference>
<evidence type="ECO:0000313" key="3">
    <source>
        <dbReference type="Proteomes" id="UP001497383"/>
    </source>
</evidence>
<dbReference type="RefSeq" id="XP_066828375.1">
    <property type="nucleotide sequence ID" value="XM_066971325.1"/>
</dbReference>
<feature type="compositionally biased region" description="Low complexity" evidence="1">
    <location>
        <begin position="81"/>
        <end position="93"/>
    </location>
</feature>
<feature type="compositionally biased region" description="Polar residues" evidence="1">
    <location>
        <begin position="109"/>
        <end position="129"/>
    </location>
</feature>
<protein>
    <submittedName>
        <fullName evidence="2">Uncharacterized protein</fullName>
    </submittedName>
</protein>
<gene>
    <name evidence="2" type="ORF">LODBEIA_P14370</name>
</gene>
<evidence type="ECO:0000256" key="1">
    <source>
        <dbReference type="SAM" id="MobiDB-lite"/>
    </source>
</evidence>
<feature type="compositionally biased region" description="Polar residues" evidence="1">
    <location>
        <begin position="37"/>
        <end position="52"/>
    </location>
</feature>
<proteinExistence type="predicted"/>
<accession>A0ABP0ZGD2</accession>
<feature type="compositionally biased region" description="Basic residues" evidence="1">
    <location>
        <begin position="19"/>
        <end position="29"/>
    </location>
</feature>
<dbReference type="Proteomes" id="UP001497383">
    <property type="component" value="Chromosome 2"/>
</dbReference>
<dbReference type="EMBL" id="OZ022406">
    <property type="protein sequence ID" value="CAK9436921.1"/>
    <property type="molecule type" value="Genomic_DNA"/>
</dbReference>
<keyword evidence="3" id="KW-1185">Reference proteome</keyword>
<organism evidence="2 3">
    <name type="scientific">Lodderomyces beijingensis</name>
    <dbReference type="NCBI Taxonomy" id="1775926"/>
    <lineage>
        <taxon>Eukaryota</taxon>
        <taxon>Fungi</taxon>
        <taxon>Dikarya</taxon>
        <taxon>Ascomycota</taxon>
        <taxon>Saccharomycotina</taxon>
        <taxon>Pichiomycetes</taxon>
        <taxon>Debaryomycetaceae</taxon>
        <taxon>Candida/Lodderomyces clade</taxon>
        <taxon>Lodderomyces</taxon>
    </lineage>
</organism>
<dbReference type="GeneID" id="92206633"/>
<feature type="region of interest" description="Disordered" evidence="1">
    <location>
        <begin position="19"/>
        <end position="160"/>
    </location>
</feature>
<feature type="compositionally biased region" description="Low complexity" evidence="1">
    <location>
        <begin position="62"/>
        <end position="74"/>
    </location>
</feature>
<name>A0ABP0ZGD2_9ASCO</name>